<feature type="region of interest" description="Disordered" evidence="1">
    <location>
        <begin position="1"/>
        <end position="27"/>
    </location>
</feature>
<evidence type="ECO:0000313" key="3">
    <source>
        <dbReference type="Proteomes" id="UP000218231"/>
    </source>
</evidence>
<gene>
    <name evidence="2" type="ORF">WR25_05975</name>
</gene>
<proteinExistence type="predicted"/>
<organism evidence="2 3">
    <name type="scientific">Diploscapter pachys</name>
    <dbReference type="NCBI Taxonomy" id="2018661"/>
    <lineage>
        <taxon>Eukaryota</taxon>
        <taxon>Metazoa</taxon>
        <taxon>Ecdysozoa</taxon>
        <taxon>Nematoda</taxon>
        <taxon>Chromadorea</taxon>
        <taxon>Rhabditida</taxon>
        <taxon>Rhabditina</taxon>
        <taxon>Rhabditomorpha</taxon>
        <taxon>Rhabditoidea</taxon>
        <taxon>Rhabditidae</taxon>
        <taxon>Diploscapter</taxon>
    </lineage>
</organism>
<reference evidence="2 3" key="1">
    <citation type="journal article" date="2017" name="Curr. Biol.">
        <title>Genome architecture and evolution of a unichromosomal asexual nematode.</title>
        <authorList>
            <person name="Fradin H."/>
            <person name="Zegar C."/>
            <person name="Gutwein M."/>
            <person name="Lucas J."/>
            <person name="Kovtun M."/>
            <person name="Corcoran D."/>
            <person name="Baugh L.R."/>
            <person name="Kiontke K."/>
            <person name="Gunsalus K."/>
            <person name="Fitch D.H."/>
            <person name="Piano F."/>
        </authorList>
    </citation>
    <scope>NUCLEOTIDE SEQUENCE [LARGE SCALE GENOMIC DNA]</scope>
    <source>
        <strain evidence="2">PF1309</strain>
    </source>
</reference>
<sequence>MPAFSKGRRKEPQKLTKKSQKKKFMLQSIEMRRMPPQSAVEKNENIRGIRGSSHRKGYFLQLVKAETAGEGRRILGCDTSDENPFPNAQMRKCLMQNGPEDISHLNIFYRNSFETASKGT</sequence>
<accession>A0A2A2LQ55</accession>
<comment type="caution">
    <text evidence="2">The sequence shown here is derived from an EMBL/GenBank/DDBJ whole genome shotgun (WGS) entry which is preliminary data.</text>
</comment>
<feature type="compositionally biased region" description="Basic residues" evidence="1">
    <location>
        <begin position="1"/>
        <end position="24"/>
    </location>
</feature>
<dbReference type="Proteomes" id="UP000218231">
    <property type="component" value="Unassembled WGS sequence"/>
</dbReference>
<name>A0A2A2LQ55_9BILA</name>
<keyword evidence="3" id="KW-1185">Reference proteome</keyword>
<dbReference type="AlphaFoldDB" id="A0A2A2LQ55"/>
<protein>
    <submittedName>
        <fullName evidence="2">Uncharacterized protein</fullName>
    </submittedName>
</protein>
<evidence type="ECO:0000313" key="2">
    <source>
        <dbReference type="EMBL" id="PAV88381.1"/>
    </source>
</evidence>
<dbReference type="EMBL" id="LIAE01006519">
    <property type="protein sequence ID" value="PAV88381.1"/>
    <property type="molecule type" value="Genomic_DNA"/>
</dbReference>
<evidence type="ECO:0000256" key="1">
    <source>
        <dbReference type="SAM" id="MobiDB-lite"/>
    </source>
</evidence>